<evidence type="ECO:0000256" key="16">
    <source>
        <dbReference type="SAM" id="Phobius"/>
    </source>
</evidence>
<evidence type="ECO:0000256" key="12">
    <source>
        <dbReference type="ARBA" id="ARBA00023014"/>
    </source>
</evidence>
<evidence type="ECO:0000256" key="14">
    <source>
        <dbReference type="ARBA" id="ARBA00030800"/>
    </source>
</evidence>
<keyword evidence="6" id="KW-0004">4Fe-4S</keyword>
<evidence type="ECO:0000256" key="3">
    <source>
        <dbReference type="ARBA" id="ARBA00004496"/>
    </source>
</evidence>
<dbReference type="SUPFAM" id="SSF55874">
    <property type="entry name" value="ATPase domain of HSP90 chaperone/DNA topoisomerase II/histidine kinase"/>
    <property type="match status" value="1"/>
</dbReference>
<keyword evidence="19" id="KW-1185">Reference proteome</keyword>
<name>A0ABY1VR72_9ACTO</name>
<dbReference type="Gene3D" id="1.20.5.1930">
    <property type="match status" value="1"/>
</dbReference>
<keyword evidence="10" id="KW-0408">Iron</keyword>
<evidence type="ECO:0000256" key="10">
    <source>
        <dbReference type="ARBA" id="ARBA00023004"/>
    </source>
</evidence>
<protein>
    <recommendedName>
        <fullName evidence="5">Oxygen sensor histidine kinase NreB</fullName>
        <ecNumber evidence="4">2.7.13.3</ecNumber>
    </recommendedName>
    <alternativeName>
        <fullName evidence="14">Nitrogen regulation protein B</fullName>
    </alternativeName>
</protein>
<dbReference type="RefSeq" id="WP_111837103.1">
    <property type="nucleotide sequence ID" value="NZ_UAPQ01000010.1"/>
</dbReference>
<feature type="coiled-coil region" evidence="15">
    <location>
        <begin position="163"/>
        <end position="193"/>
    </location>
</feature>
<proteinExistence type="predicted"/>
<comment type="catalytic activity">
    <reaction evidence="1">
        <text>ATP + protein L-histidine = ADP + protein N-phospho-L-histidine.</text>
        <dbReference type="EC" id="2.7.13.3"/>
    </reaction>
</comment>
<keyword evidence="7" id="KW-0963">Cytoplasm</keyword>
<feature type="domain" description="Histidine kinase/HSP90-like ATPase" evidence="17">
    <location>
        <begin position="303"/>
        <end position="394"/>
    </location>
</feature>
<feature type="transmembrane region" description="Helical" evidence="16">
    <location>
        <begin position="12"/>
        <end position="34"/>
    </location>
</feature>
<dbReference type="InterPro" id="IPR036890">
    <property type="entry name" value="HATPase_C_sf"/>
</dbReference>
<keyword evidence="11" id="KW-0902">Two-component regulatory system</keyword>
<evidence type="ECO:0000256" key="7">
    <source>
        <dbReference type="ARBA" id="ARBA00022490"/>
    </source>
</evidence>
<evidence type="ECO:0000256" key="5">
    <source>
        <dbReference type="ARBA" id="ARBA00017322"/>
    </source>
</evidence>
<evidence type="ECO:0000256" key="2">
    <source>
        <dbReference type="ARBA" id="ARBA00001966"/>
    </source>
</evidence>
<sequence>MTAGALDSATKGLLLGLDLLFLGLTALSVASAAHSGANPWVAALLGSGFVGTYVAGRAAQQVELRPLGERRARWWPDGAWNLLLGLGWLAMLWLTDNALWLAFPLMLIQLHTLGPRFGLGAVAVTTAVAAAFGLRHGLAGLKLGSVLGPVVGSTVAVGVVFGLESLASQNERRQQLLDELNQTRSYLAEAERENAVLGERERLAREIHDTLAQGFSAINLLLRAAEPQLEGSPARTLVVQAASTARDNLAEARRLIRALAPAALQRDTLASALQHACTLSQELQPSLRSTMEVTGIPVGLPMAIEATLLRVAQSGLANVVQHAQASQAHLRLDYGEAEVSLTLTDDGAGFQPAQMEGFGLRGMRSRATELGGSCEVTSSPGQGAKLRLVLPVPEEEAQR</sequence>
<dbReference type="EMBL" id="UAPQ01000010">
    <property type="protein sequence ID" value="SPT54182.1"/>
    <property type="molecule type" value="Genomic_DNA"/>
</dbReference>
<dbReference type="InterPro" id="IPR050482">
    <property type="entry name" value="Sensor_HK_TwoCompSys"/>
</dbReference>
<dbReference type="PANTHER" id="PTHR24421">
    <property type="entry name" value="NITRATE/NITRITE SENSOR PROTEIN NARX-RELATED"/>
    <property type="match status" value="1"/>
</dbReference>
<evidence type="ECO:0000256" key="1">
    <source>
        <dbReference type="ARBA" id="ARBA00000085"/>
    </source>
</evidence>
<dbReference type="Pfam" id="PF07730">
    <property type="entry name" value="HisKA_3"/>
    <property type="match status" value="1"/>
</dbReference>
<evidence type="ECO:0000256" key="6">
    <source>
        <dbReference type="ARBA" id="ARBA00022485"/>
    </source>
</evidence>
<comment type="cofactor">
    <cofactor evidence="2">
        <name>[4Fe-4S] cluster</name>
        <dbReference type="ChEBI" id="CHEBI:49883"/>
    </cofactor>
</comment>
<comment type="subcellular location">
    <subcellularLocation>
        <location evidence="3">Cytoplasm</location>
    </subcellularLocation>
</comment>
<comment type="caution">
    <text evidence="18">The sequence shown here is derived from an EMBL/GenBank/DDBJ whole genome shotgun (WGS) entry which is preliminary data.</text>
</comment>
<feature type="transmembrane region" description="Helical" evidence="16">
    <location>
        <begin position="80"/>
        <end position="103"/>
    </location>
</feature>
<evidence type="ECO:0000256" key="13">
    <source>
        <dbReference type="ARBA" id="ARBA00024827"/>
    </source>
</evidence>
<keyword evidence="16" id="KW-1133">Transmembrane helix</keyword>
<dbReference type="Proteomes" id="UP000250006">
    <property type="component" value="Unassembled WGS sequence"/>
</dbReference>
<evidence type="ECO:0000256" key="8">
    <source>
        <dbReference type="ARBA" id="ARBA00022679"/>
    </source>
</evidence>
<evidence type="ECO:0000256" key="15">
    <source>
        <dbReference type="SAM" id="Coils"/>
    </source>
</evidence>
<dbReference type="InterPro" id="IPR017205">
    <property type="entry name" value="Sig_transdc_His_kinase_ChrS"/>
</dbReference>
<accession>A0ABY1VR72</accession>
<evidence type="ECO:0000256" key="9">
    <source>
        <dbReference type="ARBA" id="ARBA00022777"/>
    </source>
</evidence>
<dbReference type="InterPro" id="IPR003594">
    <property type="entry name" value="HATPase_dom"/>
</dbReference>
<dbReference type="Gene3D" id="3.30.565.10">
    <property type="entry name" value="Histidine kinase-like ATPase, C-terminal domain"/>
    <property type="match status" value="1"/>
</dbReference>
<keyword evidence="12" id="KW-0411">Iron-sulfur</keyword>
<keyword evidence="16" id="KW-0472">Membrane</keyword>
<dbReference type="PANTHER" id="PTHR24421:SF62">
    <property type="entry name" value="SENSORY TRANSDUCTION HISTIDINE KINASE"/>
    <property type="match status" value="1"/>
</dbReference>
<gene>
    <name evidence="18" type="primary">vraS</name>
    <name evidence="18" type="ORF">NCTC11535_01892</name>
</gene>
<dbReference type="PRINTS" id="PR00344">
    <property type="entry name" value="BCTRLSENSOR"/>
</dbReference>
<dbReference type="Pfam" id="PF02518">
    <property type="entry name" value="HATPase_c"/>
    <property type="match status" value="1"/>
</dbReference>
<keyword evidence="16" id="KW-0812">Transmembrane</keyword>
<organism evidence="18 19">
    <name type="scientific">Actinomyces bovis</name>
    <dbReference type="NCBI Taxonomy" id="1658"/>
    <lineage>
        <taxon>Bacteria</taxon>
        <taxon>Bacillati</taxon>
        <taxon>Actinomycetota</taxon>
        <taxon>Actinomycetes</taxon>
        <taxon>Actinomycetales</taxon>
        <taxon>Actinomycetaceae</taxon>
        <taxon>Actinomyces</taxon>
    </lineage>
</organism>
<evidence type="ECO:0000313" key="18">
    <source>
        <dbReference type="EMBL" id="SPT54182.1"/>
    </source>
</evidence>
<evidence type="ECO:0000256" key="11">
    <source>
        <dbReference type="ARBA" id="ARBA00023012"/>
    </source>
</evidence>
<feature type="transmembrane region" description="Helical" evidence="16">
    <location>
        <begin position="115"/>
        <end position="134"/>
    </location>
</feature>
<keyword evidence="15" id="KW-0175">Coiled coil</keyword>
<evidence type="ECO:0000256" key="4">
    <source>
        <dbReference type="ARBA" id="ARBA00012438"/>
    </source>
</evidence>
<keyword evidence="8 18" id="KW-0808">Transferase</keyword>
<feature type="transmembrane region" description="Helical" evidence="16">
    <location>
        <begin position="146"/>
        <end position="167"/>
    </location>
</feature>
<dbReference type="CDD" id="cd16917">
    <property type="entry name" value="HATPase_UhpB-NarQ-NarX-like"/>
    <property type="match status" value="1"/>
</dbReference>
<dbReference type="InterPro" id="IPR011712">
    <property type="entry name" value="Sig_transdc_His_kin_sub3_dim/P"/>
</dbReference>
<keyword evidence="9" id="KW-0418">Kinase</keyword>
<keyword evidence="6" id="KW-0479">Metal-binding</keyword>
<comment type="function">
    <text evidence="13">Member of the two-component regulatory system NreB/NreC involved in the control of dissimilatory nitrate/nitrite reduction in response to oxygen. NreB functions as a direct oxygen sensor histidine kinase which is autophosphorylated, in the absence of oxygen, probably at the conserved histidine residue, and transfers its phosphate group probably to a conserved aspartate residue of NreC. NreB/NreC activates the expression of the nitrate (narGHJI) and nitrite (nir) reductase operons, as well as the putative nitrate transporter gene narT.</text>
</comment>
<dbReference type="SMART" id="SM00387">
    <property type="entry name" value="HATPase_c"/>
    <property type="match status" value="1"/>
</dbReference>
<dbReference type="PIRSF" id="PIRSF037434">
    <property type="entry name" value="STHK_ChrS"/>
    <property type="match status" value="1"/>
</dbReference>
<feature type="transmembrane region" description="Helical" evidence="16">
    <location>
        <begin position="40"/>
        <end position="59"/>
    </location>
</feature>
<evidence type="ECO:0000313" key="19">
    <source>
        <dbReference type="Proteomes" id="UP000250006"/>
    </source>
</evidence>
<dbReference type="InterPro" id="IPR004358">
    <property type="entry name" value="Sig_transdc_His_kin-like_C"/>
</dbReference>
<reference evidence="18 19" key="1">
    <citation type="submission" date="2018-06" db="EMBL/GenBank/DDBJ databases">
        <authorList>
            <consortium name="Pathogen Informatics"/>
            <person name="Doyle S."/>
        </authorList>
    </citation>
    <scope>NUCLEOTIDE SEQUENCE [LARGE SCALE GENOMIC DNA]</scope>
    <source>
        <strain evidence="18 19">NCTC11535</strain>
    </source>
</reference>
<evidence type="ECO:0000259" key="17">
    <source>
        <dbReference type="SMART" id="SM00387"/>
    </source>
</evidence>
<dbReference type="EC" id="2.7.13.3" evidence="4"/>
<dbReference type="GO" id="GO:0004673">
    <property type="term" value="F:protein histidine kinase activity"/>
    <property type="evidence" value="ECO:0007669"/>
    <property type="project" value="UniProtKB-EC"/>
</dbReference>